<reference evidence="5 7" key="1">
    <citation type="submission" date="2015-10" db="EMBL/GenBank/DDBJ databases">
        <title>Draft genome of Bosea thiooxidans.</title>
        <authorList>
            <person name="Wang X."/>
        </authorList>
    </citation>
    <scope>NUCLEOTIDE SEQUENCE [LARGE SCALE GENOMIC DNA]</scope>
    <source>
        <strain evidence="5 7">CGMCC 9174</strain>
    </source>
</reference>
<evidence type="ECO:0000256" key="4">
    <source>
        <dbReference type="HAMAP-Rule" id="MF_00528"/>
    </source>
</evidence>
<dbReference type="InterPro" id="IPR029001">
    <property type="entry name" value="ITPase-like_fam"/>
</dbReference>
<keyword evidence="7" id="KW-1185">Reference proteome</keyword>
<accession>A0A0Q3I1B9</accession>
<dbReference type="GO" id="GO:0005737">
    <property type="term" value="C:cytoplasm"/>
    <property type="evidence" value="ECO:0007669"/>
    <property type="project" value="UniProtKB-SubCell"/>
</dbReference>
<feature type="active site" description="Proton acceptor" evidence="4">
    <location>
        <position position="85"/>
    </location>
</feature>
<evidence type="ECO:0000256" key="2">
    <source>
        <dbReference type="ARBA" id="ARBA00022801"/>
    </source>
</evidence>
<dbReference type="Proteomes" id="UP000051562">
    <property type="component" value="Unassembled WGS sequence"/>
</dbReference>
<evidence type="ECO:0000313" key="8">
    <source>
        <dbReference type="Proteomes" id="UP000190130"/>
    </source>
</evidence>
<proteinExistence type="inferred from homology"/>
<comment type="caution">
    <text evidence="4">Lacks conserved residue(s) required for the propagation of feature annotation.</text>
</comment>
<evidence type="ECO:0000256" key="1">
    <source>
        <dbReference type="ARBA" id="ARBA00001968"/>
    </source>
</evidence>
<dbReference type="EC" id="3.6.1.9" evidence="4"/>
<reference evidence="6 8" key="2">
    <citation type="submission" date="2017-02" db="EMBL/GenBank/DDBJ databases">
        <authorList>
            <person name="Peterson S.W."/>
        </authorList>
    </citation>
    <scope>NUCLEOTIDE SEQUENCE [LARGE SCALE GENOMIC DNA]</scope>
    <source>
        <strain evidence="6 8">DSM 9653</strain>
    </source>
</reference>
<protein>
    <recommendedName>
        <fullName evidence="4">Nucleoside triphosphate pyrophosphatase</fullName>
        <ecNumber evidence="4">3.6.1.9</ecNumber>
    </recommendedName>
    <alternativeName>
        <fullName evidence="4">Nucleotide pyrophosphatase</fullName>
        <shortName evidence="4">Nucleotide PPase</shortName>
    </alternativeName>
</protein>
<gene>
    <name evidence="5" type="ORF">ARD30_20510</name>
    <name evidence="6" type="ORF">SAMN05660750_04995</name>
</gene>
<dbReference type="AlphaFoldDB" id="A0A0Q3I1B9"/>
<dbReference type="EMBL" id="LMAR01000060">
    <property type="protein sequence ID" value="KQK28775.1"/>
    <property type="molecule type" value="Genomic_DNA"/>
</dbReference>
<dbReference type="RefSeq" id="WP_055729910.1">
    <property type="nucleotide sequence ID" value="NZ_FUYX01000024.1"/>
</dbReference>
<organism evidence="5 7">
    <name type="scientific">Bosea thiooxidans</name>
    <dbReference type="NCBI Taxonomy" id="53254"/>
    <lineage>
        <taxon>Bacteria</taxon>
        <taxon>Pseudomonadati</taxon>
        <taxon>Pseudomonadota</taxon>
        <taxon>Alphaproteobacteria</taxon>
        <taxon>Hyphomicrobiales</taxon>
        <taxon>Boseaceae</taxon>
        <taxon>Bosea</taxon>
    </lineage>
</organism>
<comment type="function">
    <text evidence="4">Nucleoside triphosphate pyrophosphatase. May have a dual role in cell division arrest and in preventing the incorporation of modified nucleotides into cellular nucleic acids.</text>
</comment>
<keyword evidence="3 4" id="KW-0546">Nucleotide metabolism</keyword>
<dbReference type="PIRSF" id="PIRSF006305">
    <property type="entry name" value="Maf"/>
    <property type="match status" value="1"/>
</dbReference>
<comment type="similarity">
    <text evidence="4">Belongs to the Maf family.</text>
</comment>
<comment type="catalytic activity">
    <reaction evidence="4">
        <text>a 2'-deoxyribonucleoside 5'-triphosphate + H2O = a 2'-deoxyribonucleoside 5'-phosphate + diphosphate + H(+)</text>
        <dbReference type="Rhea" id="RHEA:44644"/>
        <dbReference type="ChEBI" id="CHEBI:15377"/>
        <dbReference type="ChEBI" id="CHEBI:15378"/>
        <dbReference type="ChEBI" id="CHEBI:33019"/>
        <dbReference type="ChEBI" id="CHEBI:61560"/>
        <dbReference type="ChEBI" id="CHEBI:65317"/>
        <dbReference type="EC" id="3.6.1.9"/>
    </reaction>
</comment>
<dbReference type="InterPro" id="IPR003697">
    <property type="entry name" value="Maf-like"/>
</dbReference>
<dbReference type="EMBL" id="FUYX01000024">
    <property type="protein sequence ID" value="SKC16784.1"/>
    <property type="molecule type" value="Genomic_DNA"/>
</dbReference>
<evidence type="ECO:0000313" key="5">
    <source>
        <dbReference type="EMBL" id="KQK28775.1"/>
    </source>
</evidence>
<keyword evidence="2 4" id="KW-0378">Hydrolase</keyword>
<name>A0A0Q3I1B9_9HYPH</name>
<comment type="cofactor">
    <cofactor evidence="1 4">
        <name>a divalent metal cation</name>
        <dbReference type="ChEBI" id="CHEBI:60240"/>
    </cofactor>
</comment>
<dbReference type="STRING" id="53254.SAMN05660750_04995"/>
<dbReference type="Proteomes" id="UP000190130">
    <property type="component" value="Unassembled WGS sequence"/>
</dbReference>
<comment type="catalytic activity">
    <reaction evidence="4">
        <text>a ribonucleoside 5'-triphosphate + H2O = a ribonucleoside 5'-phosphate + diphosphate + H(+)</text>
        <dbReference type="Rhea" id="RHEA:23996"/>
        <dbReference type="ChEBI" id="CHEBI:15377"/>
        <dbReference type="ChEBI" id="CHEBI:15378"/>
        <dbReference type="ChEBI" id="CHEBI:33019"/>
        <dbReference type="ChEBI" id="CHEBI:58043"/>
        <dbReference type="ChEBI" id="CHEBI:61557"/>
        <dbReference type="EC" id="3.6.1.9"/>
    </reaction>
</comment>
<dbReference type="Pfam" id="PF02545">
    <property type="entry name" value="Maf"/>
    <property type="match status" value="1"/>
</dbReference>
<dbReference type="SUPFAM" id="SSF52972">
    <property type="entry name" value="ITPase-like"/>
    <property type="match status" value="1"/>
</dbReference>
<comment type="subcellular location">
    <subcellularLocation>
        <location evidence="4">Cytoplasm</location>
    </subcellularLocation>
</comment>
<dbReference type="HAMAP" id="MF_00528">
    <property type="entry name" value="Maf"/>
    <property type="match status" value="1"/>
</dbReference>
<evidence type="ECO:0000313" key="7">
    <source>
        <dbReference type="Proteomes" id="UP000051562"/>
    </source>
</evidence>
<dbReference type="GO" id="GO:0047429">
    <property type="term" value="F:nucleoside triphosphate diphosphatase activity"/>
    <property type="evidence" value="ECO:0007669"/>
    <property type="project" value="UniProtKB-EC"/>
</dbReference>
<evidence type="ECO:0000313" key="6">
    <source>
        <dbReference type="EMBL" id="SKC16784.1"/>
    </source>
</evidence>
<evidence type="ECO:0000256" key="3">
    <source>
        <dbReference type="ARBA" id="ARBA00023080"/>
    </source>
</evidence>
<dbReference type="OrthoDB" id="9813962at2"/>
<dbReference type="GO" id="GO:0009117">
    <property type="term" value="P:nucleotide metabolic process"/>
    <property type="evidence" value="ECO:0007669"/>
    <property type="project" value="UniProtKB-KW"/>
</dbReference>
<dbReference type="PANTHER" id="PTHR43213">
    <property type="entry name" value="BIFUNCTIONAL DTTP/UTP PYROPHOSPHATASE/METHYLTRANSFERASE PROTEIN-RELATED"/>
    <property type="match status" value="1"/>
</dbReference>
<dbReference type="PANTHER" id="PTHR43213:SF5">
    <property type="entry name" value="BIFUNCTIONAL DTTP_UTP PYROPHOSPHATASE_METHYLTRANSFERASE PROTEIN-RELATED"/>
    <property type="match status" value="1"/>
</dbReference>
<sequence>MTPPNTLWLETQPLILASGSVTRRDMLAAAGIPIEVMKPTIDERAVEEPLVEQGVPADQIAAALACAKALAVSRDQPGRLVLAADQTLTCDGIAFHKPVDSFAAAEQIAALAGRTHELHSAFVLARDGAPIAEGRETARMTMRALDTDFIGLYVDLVGPAALSSVGGYQLEGLGAQLFEAVEGNHFTILGLPLLAVLAALRDLDCLAR</sequence>
<keyword evidence="4" id="KW-0963">Cytoplasm</keyword>
<dbReference type="Gene3D" id="3.90.950.10">
    <property type="match status" value="1"/>
</dbReference>